<dbReference type="InterPro" id="IPR029058">
    <property type="entry name" value="AB_hydrolase_fold"/>
</dbReference>
<evidence type="ECO:0000256" key="1">
    <source>
        <dbReference type="SAM" id="SignalP"/>
    </source>
</evidence>
<dbReference type="Pfam" id="PF12146">
    <property type="entry name" value="Hydrolase_4"/>
    <property type="match status" value="1"/>
</dbReference>
<feature type="chain" id="PRO_5045607531" evidence="1">
    <location>
        <begin position="20"/>
        <end position="430"/>
    </location>
</feature>
<dbReference type="Gene3D" id="3.40.50.1820">
    <property type="entry name" value="alpha/beta hydrolase"/>
    <property type="match status" value="1"/>
</dbReference>
<dbReference type="Proteomes" id="UP001258315">
    <property type="component" value="Unassembled WGS sequence"/>
</dbReference>
<evidence type="ECO:0000313" key="3">
    <source>
        <dbReference type="EMBL" id="MDT3402754.1"/>
    </source>
</evidence>
<accession>A0ABU3GSJ5</accession>
<dbReference type="EMBL" id="JAVLVU010000001">
    <property type="protein sequence ID" value="MDT3402754.1"/>
    <property type="molecule type" value="Genomic_DNA"/>
</dbReference>
<feature type="signal peptide" evidence="1">
    <location>
        <begin position="1"/>
        <end position="19"/>
    </location>
</feature>
<evidence type="ECO:0000313" key="4">
    <source>
        <dbReference type="Proteomes" id="UP001258315"/>
    </source>
</evidence>
<sequence>MKKLLFITALIFSLPQAYAQAAEPGVYRIVLNKFMLYYNRNQADSIFNMFAAEVKKDMPAQKNREMFGELQTRSGRLQRASFSGLADGVATYRVDFQKAVLAMQISINSSGKIGGLLFDNYRGETGRARTAEDPYTTETPLELKTLSGAIRGTLAMPKQASGKIPVVIIIASSGPTDRDGNKPKFNQNPDSYKLLAYALAKNGIASVRYDKRLIGEVVTPTKETQLRFDDYIDDAVTLIGRLSEDERFSKVVVLGHSEGSLVGMLATIGQPVNGFISVEGESLQGDKLMTEQLKGQPDYVTQGFKQITDSLRRGKTYDKVDPKLYSIARATVQPYLMTWMRFDPVKEIKKVKVPTLLIQGTTDLQVNAAYAERLKKGKSDAKVVMITGMNYVLKEAPATQAANLATYNQPELPVKPELVAAVTDFVKALK</sequence>
<organism evidence="3 4">
    <name type="scientific">Mucilaginibacter terrae</name>
    <dbReference type="NCBI Taxonomy" id="1955052"/>
    <lineage>
        <taxon>Bacteria</taxon>
        <taxon>Pseudomonadati</taxon>
        <taxon>Bacteroidota</taxon>
        <taxon>Sphingobacteriia</taxon>
        <taxon>Sphingobacteriales</taxon>
        <taxon>Sphingobacteriaceae</taxon>
        <taxon>Mucilaginibacter</taxon>
    </lineage>
</organism>
<dbReference type="PANTHER" id="PTHR43265:SF1">
    <property type="entry name" value="ESTERASE ESTD"/>
    <property type="match status" value="1"/>
</dbReference>
<reference evidence="4" key="1">
    <citation type="submission" date="2023-07" db="EMBL/GenBank/DDBJ databases">
        <title>Functional and genomic diversity of the sorghum phyllosphere microbiome.</title>
        <authorList>
            <person name="Shade A."/>
        </authorList>
    </citation>
    <scope>NUCLEOTIDE SEQUENCE [LARGE SCALE GENOMIC DNA]</scope>
    <source>
        <strain evidence="4">SORGH_AS_0422</strain>
    </source>
</reference>
<proteinExistence type="predicted"/>
<evidence type="ECO:0000259" key="2">
    <source>
        <dbReference type="Pfam" id="PF12146"/>
    </source>
</evidence>
<dbReference type="RefSeq" id="WP_311949440.1">
    <property type="nucleotide sequence ID" value="NZ_JAVLVU010000001.1"/>
</dbReference>
<name>A0ABU3GSJ5_9SPHI</name>
<gene>
    <name evidence="3" type="ORF">QE417_001826</name>
</gene>
<dbReference type="PANTHER" id="PTHR43265">
    <property type="entry name" value="ESTERASE ESTD"/>
    <property type="match status" value="1"/>
</dbReference>
<protein>
    <submittedName>
        <fullName evidence="3">Pimeloyl-ACP methyl ester carboxylesterase</fullName>
    </submittedName>
</protein>
<keyword evidence="1" id="KW-0732">Signal</keyword>
<dbReference type="InterPro" id="IPR022742">
    <property type="entry name" value="Hydrolase_4"/>
</dbReference>
<dbReference type="InterPro" id="IPR053145">
    <property type="entry name" value="AB_hydrolase_Est10"/>
</dbReference>
<keyword evidence="4" id="KW-1185">Reference proteome</keyword>
<feature type="domain" description="Serine aminopeptidase S33" evidence="2">
    <location>
        <begin position="190"/>
        <end position="271"/>
    </location>
</feature>
<dbReference type="SUPFAM" id="SSF53474">
    <property type="entry name" value="alpha/beta-Hydrolases"/>
    <property type="match status" value="1"/>
</dbReference>
<comment type="caution">
    <text evidence="3">The sequence shown here is derived from an EMBL/GenBank/DDBJ whole genome shotgun (WGS) entry which is preliminary data.</text>
</comment>